<feature type="domain" description="Core-binding (CB)" evidence="3">
    <location>
        <begin position="143"/>
        <end position="225"/>
    </location>
</feature>
<proteinExistence type="predicted"/>
<evidence type="ECO:0000256" key="1">
    <source>
        <dbReference type="ARBA" id="ARBA00023125"/>
    </source>
</evidence>
<dbReference type="Pfam" id="PF20172">
    <property type="entry name" value="DUF6538"/>
    <property type="match status" value="1"/>
</dbReference>
<reference evidence="4" key="1">
    <citation type="submission" date="2018-05" db="EMBL/GenBank/DDBJ databases">
        <authorList>
            <person name="Lanie J.A."/>
            <person name="Ng W.-L."/>
            <person name="Kazmierczak K.M."/>
            <person name="Andrzejewski T.M."/>
            <person name="Davidsen T.M."/>
            <person name="Wayne K.J."/>
            <person name="Tettelin H."/>
            <person name="Glass J.I."/>
            <person name="Rusch D."/>
            <person name="Podicherti R."/>
            <person name="Tsui H.-C.T."/>
            <person name="Winkler M.E."/>
        </authorList>
    </citation>
    <scope>NUCLEOTIDE SEQUENCE</scope>
</reference>
<protein>
    <recommendedName>
        <fullName evidence="3">Core-binding (CB) domain-containing protein</fullName>
    </recommendedName>
</protein>
<organism evidence="4">
    <name type="scientific">marine metagenome</name>
    <dbReference type="NCBI Taxonomy" id="408172"/>
    <lineage>
        <taxon>unclassified sequences</taxon>
        <taxon>metagenomes</taxon>
        <taxon>ecological metagenomes</taxon>
    </lineage>
</organism>
<dbReference type="GO" id="GO:0003677">
    <property type="term" value="F:DNA binding"/>
    <property type="evidence" value="ECO:0007669"/>
    <property type="project" value="UniProtKB-KW"/>
</dbReference>
<dbReference type="PANTHER" id="PTHR30349">
    <property type="entry name" value="PHAGE INTEGRASE-RELATED"/>
    <property type="match status" value="1"/>
</dbReference>
<evidence type="ECO:0000313" key="4">
    <source>
        <dbReference type="EMBL" id="SVC40407.1"/>
    </source>
</evidence>
<dbReference type="InterPro" id="IPR046668">
    <property type="entry name" value="DUF6538"/>
</dbReference>
<dbReference type="AlphaFoldDB" id="A0A382LYH0"/>
<dbReference type="Gene3D" id="1.10.150.130">
    <property type="match status" value="1"/>
</dbReference>
<dbReference type="InterPro" id="IPR010998">
    <property type="entry name" value="Integrase_recombinase_N"/>
</dbReference>
<dbReference type="PROSITE" id="PS51900">
    <property type="entry name" value="CB"/>
    <property type="match status" value="1"/>
</dbReference>
<dbReference type="InterPro" id="IPR050090">
    <property type="entry name" value="Tyrosine_recombinase_XerCD"/>
</dbReference>
<dbReference type="EMBL" id="UINC01089366">
    <property type="protein sequence ID" value="SVC40407.1"/>
    <property type="molecule type" value="Genomic_DNA"/>
</dbReference>
<gene>
    <name evidence="4" type="ORF">METZ01_LOCUS293261</name>
</gene>
<dbReference type="InterPro" id="IPR044068">
    <property type="entry name" value="CB"/>
</dbReference>
<dbReference type="InterPro" id="IPR013762">
    <property type="entry name" value="Integrase-like_cat_sf"/>
</dbReference>
<dbReference type="InterPro" id="IPR011010">
    <property type="entry name" value="DNA_brk_join_enz"/>
</dbReference>
<keyword evidence="1" id="KW-0238">DNA-binding</keyword>
<dbReference type="GO" id="GO:0006310">
    <property type="term" value="P:DNA recombination"/>
    <property type="evidence" value="ECO:0007669"/>
    <property type="project" value="UniProtKB-KW"/>
</dbReference>
<dbReference type="Gene3D" id="1.10.443.10">
    <property type="entry name" value="Intergrase catalytic core"/>
    <property type="match status" value="1"/>
</dbReference>
<dbReference type="SUPFAM" id="SSF56349">
    <property type="entry name" value="DNA breaking-rejoining enzymes"/>
    <property type="match status" value="1"/>
</dbReference>
<dbReference type="GO" id="GO:0015074">
    <property type="term" value="P:DNA integration"/>
    <property type="evidence" value="ECO:0007669"/>
    <property type="project" value="InterPro"/>
</dbReference>
<accession>A0A382LYH0</accession>
<evidence type="ECO:0000259" key="3">
    <source>
        <dbReference type="PROSITE" id="PS51900"/>
    </source>
</evidence>
<dbReference type="PANTHER" id="PTHR30349:SF41">
    <property type="entry name" value="INTEGRASE_RECOMBINASE PROTEIN MJ0367-RELATED"/>
    <property type="match status" value="1"/>
</dbReference>
<evidence type="ECO:0000256" key="2">
    <source>
        <dbReference type="ARBA" id="ARBA00023172"/>
    </source>
</evidence>
<feature type="non-terminal residue" evidence="4">
    <location>
        <position position="331"/>
    </location>
</feature>
<keyword evidence="2" id="KW-0233">DNA recombination</keyword>
<sequence>MDKRHLWKRSNVYWVRVRVPDSVRDTVGKSQLSKNLYTKDLVVANRIKHKVVIGMMETIEHAKGLNESTLLTKEERIKQKALLIRDTSHPVLSHSERIEMEVEGEYGFKTSMAFSHEDDFEKKHPETHKTIKSAIKIANPEKFPLSLLAKEFLALDKMKLKPATCRRKEKHLQDFIDYFNDPEIKEITKRKCSDYAHSILKNKDPANETLRNNILDISTLFSWAENRGYTEYNPFYRLKLPVGRKRVQERIPWSDEDIIRFLTSDFINRNEFIATAISLYTGMRLDEICMLKHKDIFDDLFHIYEGKTEAARRVVPVHPVLKKIIVSNDSD</sequence>
<name>A0A382LYH0_9ZZZZ</name>